<comment type="caution">
    <text evidence="1">The sequence shown here is derived from an EMBL/GenBank/DDBJ whole genome shotgun (WGS) entry which is preliminary data.</text>
</comment>
<name>A0ACC0HCI6_9ERIC</name>
<proteinExistence type="predicted"/>
<gene>
    <name evidence="1" type="ORF">LOK49_LG06G00293</name>
</gene>
<dbReference type="EMBL" id="CM045762">
    <property type="protein sequence ID" value="KAI8010125.1"/>
    <property type="molecule type" value="Genomic_DNA"/>
</dbReference>
<keyword evidence="2" id="KW-1185">Reference proteome</keyword>
<protein>
    <submittedName>
        <fullName evidence="1">Uncharacterized protein</fullName>
    </submittedName>
</protein>
<organism evidence="1 2">
    <name type="scientific">Camellia lanceoleosa</name>
    <dbReference type="NCBI Taxonomy" id="1840588"/>
    <lineage>
        <taxon>Eukaryota</taxon>
        <taxon>Viridiplantae</taxon>
        <taxon>Streptophyta</taxon>
        <taxon>Embryophyta</taxon>
        <taxon>Tracheophyta</taxon>
        <taxon>Spermatophyta</taxon>
        <taxon>Magnoliopsida</taxon>
        <taxon>eudicotyledons</taxon>
        <taxon>Gunneridae</taxon>
        <taxon>Pentapetalae</taxon>
        <taxon>asterids</taxon>
        <taxon>Ericales</taxon>
        <taxon>Theaceae</taxon>
        <taxon>Camellia</taxon>
    </lineage>
</organism>
<evidence type="ECO:0000313" key="2">
    <source>
        <dbReference type="Proteomes" id="UP001060215"/>
    </source>
</evidence>
<accession>A0ACC0HCI6</accession>
<evidence type="ECO:0000313" key="1">
    <source>
        <dbReference type="EMBL" id="KAI8010125.1"/>
    </source>
</evidence>
<sequence length="109" mass="11813">MIFLLSLLFLLAHTTQATIPCPTVTARAASWVMFATGKDSKPSDECCSGLQLLAQSMKSVEDKKDICRCLKNNAKNMGLQDKFLSQIPSACKINVGFAVSATTNCETIH</sequence>
<dbReference type="Proteomes" id="UP001060215">
    <property type="component" value="Chromosome 5"/>
</dbReference>
<reference evidence="1 2" key="1">
    <citation type="journal article" date="2022" name="Plant J.">
        <title>Chromosome-level genome of Camellia lanceoleosa provides a valuable resource for understanding genome evolution and self-incompatibility.</title>
        <authorList>
            <person name="Gong W."/>
            <person name="Xiao S."/>
            <person name="Wang L."/>
            <person name="Liao Z."/>
            <person name="Chang Y."/>
            <person name="Mo W."/>
            <person name="Hu G."/>
            <person name="Li W."/>
            <person name="Zhao G."/>
            <person name="Zhu H."/>
            <person name="Hu X."/>
            <person name="Ji K."/>
            <person name="Xiang X."/>
            <person name="Song Q."/>
            <person name="Yuan D."/>
            <person name="Jin S."/>
            <person name="Zhang L."/>
        </authorList>
    </citation>
    <scope>NUCLEOTIDE SEQUENCE [LARGE SCALE GENOMIC DNA]</scope>
    <source>
        <strain evidence="1">SQ_2022a</strain>
    </source>
</reference>